<reference evidence="2 3" key="1">
    <citation type="submission" date="2019-08" db="EMBL/GenBank/DDBJ databases">
        <title>Selenomonas sp. mPRGC5 and Selenomonas sp. mPRGC8 isolated from ruminal fluid of dairy goat (Capra hircus).</title>
        <authorList>
            <person name="Poothong S."/>
            <person name="Nuengjamnong C."/>
            <person name="Tanasupawat S."/>
        </authorList>
    </citation>
    <scope>NUCLEOTIDE SEQUENCE [LARGE SCALE GENOMIC DNA]</scope>
    <source>
        <strain evidence="3">mPRGC8</strain>
    </source>
</reference>
<keyword evidence="3" id="KW-1185">Reference proteome</keyword>
<dbReference type="Proteomes" id="UP000322783">
    <property type="component" value="Unassembled WGS sequence"/>
</dbReference>
<protein>
    <recommendedName>
        <fullName evidence="4">DUF2325 domain-containing protein</fullName>
    </recommendedName>
</protein>
<accession>A0A5D6WIZ5</accession>
<sequence length="541" mass="62269">MLQEEDKELMRQGFDTQLSEEEIERLYSFAEKSAMEELAGVDIEELKRRERLFPVYKPAAKLSLDALLACAFARSQKMMRFIHPKYDANKEFFFTKAQESDHFQSRFITGSRIVTRMNAIKALGLIVAAKTDKALEEELFQASERAWKRMSNVFKSFHGVNMPIGMALEATNVFDASEDNALHDAVAVFLYFCDKYKINPEKDDPMYRHAMAAVVDKDVAFLRPFSEILHEAVEEEGTGKDLDELMHLTLRVCGNAHSVAELGKNLPIEEPEFGMFQILWDFAQLDNVPMSAYENEQFSKREIQDIFYVMRMHMARGDFQAEDINKYFIMGLMIRSFSRLYHEAVGVIERYAGIVRESERYRELDRKIAALTSKANEQARLLEQRQEKLNEAQKEIDRAKRHEYEQAEELEATKERVAVLEALLAEDDAAADDTLHEKQAVYTTAQIDIVRHAKAVVFGGPPNWQAEVKKAAPGFTCVSVDSKGFDAKIIDKADVVVFKTDYMSHAQWYRVVKRAKRRGRKIVYCRNNIDMLLRKVAGALR</sequence>
<gene>
    <name evidence="2" type="ORF">FZ041_12395</name>
</gene>
<evidence type="ECO:0008006" key="4">
    <source>
        <dbReference type="Google" id="ProtNLM"/>
    </source>
</evidence>
<dbReference type="RefSeq" id="WP_149189785.1">
    <property type="nucleotide sequence ID" value="NZ_VTOZ01000032.1"/>
</dbReference>
<evidence type="ECO:0000313" key="2">
    <source>
        <dbReference type="EMBL" id="TYZ27105.1"/>
    </source>
</evidence>
<evidence type="ECO:0000313" key="3">
    <source>
        <dbReference type="Proteomes" id="UP000322783"/>
    </source>
</evidence>
<comment type="caution">
    <text evidence="2">The sequence shown here is derived from an EMBL/GenBank/DDBJ whole genome shotgun (WGS) entry which is preliminary data.</text>
</comment>
<feature type="coiled-coil region" evidence="1">
    <location>
        <begin position="354"/>
        <end position="409"/>
    </location>
</feature>
<name>A0A5D6WIZ5_9FIRM</name>
<dbReference type="EMBL" id="VTOZ01000032">
    <property type="protein sequence ID" value="TYZ27105.1"/>
    <property type="molecule type" value="Genomic_DNA"/>
</dbReference>
<dbReference type="AlphaFoldDB" id="A0A5D6WIZ5"/>
<proteinExistence type="predicted"/>
<keyword evidence="1" id="KW-0175">Coiled coil</keyword>
<organism evidence="2 3">
    <name type="scientific">Selenomonas caprae</name>
    <dbReference type="NCBI Taxonomy" id="2606905"/>
    <lineage>
        <taxon>Bacteria</taxon>
        <taxon>Bacillati</taxon>
        <taxon>Bacillota</taxon>
        <taxon>Negativicutes</taxon>
        <taxon>Selenomonadales</taxon>
        <taxon>Selenomonadaceae</taxon>
        <taxon>Selenomonas</taxon>
    </lineage>
</organism>
<evidence type="ECO:0000256" key="1">
    <source>
        <dbReference type="SAM" id="Coils"/>
    </source>
</evidence>